<keyword evidence="2" id="KW-0547">Nucleotide-binding</keyword>
<feature type="domain" description="SF4 helicase" evidence="1">
    <location>
        <begin position="116"/>
        <end position="166"/>
    </location>
</feature>
<dbReference type="PANTHER" id="PTHR30153">
    <property type="entry name" value="REPLICATIVE DNA HELICASE DNAB"/>
    <property type="match status" value="1"/>
</dbReference>
<reference evidence="2 3" key="1">
    <citation type="journal article" date="2016" name="Antonie Van Leeuwenhoek">
        <title>Dongia soli sp. nov., isolated from soil from Dokdo, Korea.</title>
        <authorList>
            <person name="Kim D.U."/>
            <person name="Lee H."/>
            <person name="Kim H."/>
            <person name="Kim S.G."/>
            <person name="Ka J.O."/>
        </authorList>
    </citation>
    <scope>NUCLEOTIDE SEQUENCE [LARGE SCALE GENOMIC DNA]</scope>
    <source>
        <strain evidence="2 3">D78</strain>
    </source>
</reference>
<dbReference type="NCBIfam" id="NF004629">
    <property type="entry name" value="PRK05973.1"/>
    <property type="match status" value="1"/>
</dbReference>
<dbReference type="Pfam" id="PF03796">
    <property type="entry name" value="DnaB_C"/>
    <property type="match status" value="1"/>
</dbReference>
<sequence>MAKIELSFESGAAHPPPSIGKASFMQGAWIVEPTVRACSIRRGCCDHGSQWEVPSMKLSAPVYHLKRKAKLLSREANMPLHEALDRIAIEEGFGRWSLLAAKLSALTPAGRLFPQLQPGDLVLVGARPGHGKTLICLELAIEAMKAGHRSLFFTLEYTSRDVSERFRDLGVDDARFEALFTADCSDAINAGYIIERMGTMPCGTLAVVDYLQLLDQRRENPPLMVQVRALKSFAREKRMIIVFSSQIDRSYDAAVRSLPDLTDVRLPNPLDLALFSKTCFLNSGDIQFRATG</sequence>
<gene>
    <name evidence="2" type="ORF">SMD27_04465</name>
</gene>
<dbReference type="PANTHER" id="PTHR30153:SF2">
    <property type="entry name" value="REPLICATIVE DNA HELICASE"/>
    <property type="match status" value="1"/>
</dbReference>
<dbReference type="SUPFAM" id="SSF52540">
    <property type="entry name" value="P-loop containing nucleoside triphosphate hydrolases"/>
    <property type="match status" value="1"/>
</dbReference>
<evidence type="ECO:0000313" key="3">
    <source>
        <dbReference type="Proteomes" id="UP001279642"/>
    </source>
</evidence>
<dbReference type="Gene3D" id="3.40.50.300">
    <property type="entry name" value="P-loop containing nucleotide triphosphate hydrolases"/>
    <property type="match status" value="1"/>
</dbReference>
<dbReference type="InterPro" id="IPR007694">
    <property type="entry name" value="DNA_helicase_DnaB-like_C"/>
</dbReference>
<comment type="caution">
    <text evidence="2">The sequence shown here is derived from an EMBL/GenBank/DDBJ whole genome shotgun (WGS) entry which is preliminary data.</text>
</comment>
<dbReference type="Proteomes" id="UP001279642">
    <property type="component" value="Unassembled WGS sequence"/>
</dbReference>
<accession>A0ABU5E6Z7</accession>
<keyword evidence="2" id="KW-0067">ATP-binding</keyword>
<evidence type="ECO:0000259" key="1">
    <source>
        <dbReference type="Pfam" id="PF03796"/>
    </source>
</evidence>
<keyword evidence="2" id="KW-0347">Helicase</keyword>
<evidence type="ECO:0000313" key="2">
    <source>
        <dbReference type="EMBL" id="MDY0882087.1"/>
    </source>
</evidence>
<dbReference type="RefSeq" id="WP_320507119.1">
    <property type="nucleotide sequence ID" value="NZ_JAXCLW010000001.1"/>
</dbReference>
<keyword evidence="3" id="KW-1185">Reference proteome</keyword>
<organism evidence="2 3">
    <name type="scientific">Dongia soli</name>
    <dbReference type="NCBI Taxonomy" id="600628"/>
    <lineage>
        <taxon>Bacteria</taxon>
        <taxon>Pseudomonadati</taxon>
        <taxon>Pseudomonadota</taxon>
        <taxon>Alphaproteobacteria</taxon>
        <taxon>Rhodospirillales</taxon>
        <taxon>Dongiaceae</taxon>
        <taxon>Dongia</taxon>
    </lineage>
</organism>
<keyword evidence="2" id="KW-0378">Hydrolase</keyword>
<dbReference type="EMBL" id="JAXCLW010000001">
    <property type="protein sequence ID" value="MDY0882087.1"/>
    <property type="molecule type" value="Genomic_DNA"/>
</dbReference>
<dbReference type="GO" id="GO:0004386">
    <property type="term" value="F:helicase activity"/>
    <property type="evidence" value="ECO:0007669"/>
    <property type="project" value="UniProtKB-KW"/>
</dbReference>
<protein>
    <submittedName>
        <fullName evidence="2">DNA helicase</fullName>
    </submittedName>
</protein>
<name>A0ABU5E6Z7_9PROT</name>
<dbReference type="InterPro" id="IPR027417">
    <property type="entry name" value="P-loop_NTPase"/>
</dbReference>
<proteinExistence type="predicted"/>